<dbReference type="OrthoDB" id="9800565at2"/>
<dbReference type="Gene3D" id="3.60.21.10">
    <property type="match status" value="1"/>
</dbReference>
<dbReference type="EC" id="3.1.4.-" evidence="2"/>
<dbReference type="Pfam" id="PF12850">
    <property type="entry name" value="Metallophos_2"/>
    <property type="match status" value="1"/>
</dbReference>
<comment type="similarity">
    <text evidence="1 2">Belongs to the metallophosphoesterase superfamily. YfcE family.</text>
</comment>
<gene>
    <name evidence="4" type="ORF">D1B31_06330</name>
</gene>
<accession>A0A417YXI3</accession>
<proteinExistence type="inferred from homology"/>
<sequence length="162" mass="18109">MKIVVLSDTHIPKRAKSFPELLIADLKTADLIIHAGDWQHPVVYDFLSAFGKVEGVHGNVDNEEIKNLFPAKKMIQAGHFKIGIIHGYGTGKTTEKRAIKAFKGDQVDCIIFGHSHIPVLKVVEGILLFNPGSPTDKRRQPQYSYGIMEAGEELFARHVFFD</sequence>
<keyword evidence="2" id="KW-0479">Metal-binding</keyword>
<reference evidence="4 5" key="1">
    <citation type="journal article" date="2017" name="Int. J. Syst. Evol. Microbiol.">
        <title>Bacillus notoginsengisoli sp. nov., a novel bacterium isolated from the rhizosphere of Panax notoginseng.</title>
        <authorList>
            <person name="Zhang M.Y."/>
            <person name="Cheng J."/>
            <person name="Cai Y."/>
            <person name="Zhang T.Y."/>
            <person name="Wu Y.Y."/>
            <person name="Manikprabhu D."/>
            <person name="Li W.J."/>
            <person name="Zhang Y.X."/>
        </authorList>
    </citation>
    <scope>NUCLEOTIDE SEQUENCE [LARGE SCALE GENOMIC DNA]</scope>
    <source>
        <strain evidence="4 5">JCM 30743</strain>
    </source>
</reference>
<evidence type="ECO:0000256" key="2">
    <source>
        <dbReference type="RuleBase" id="RU362039"/>
    </source>
</evidence>
<dbReference type="InterPro" id="IPR000979">
    <property type="entry name" value="Phosphodiesterase_MJ0936/Vps29"/>
</dbReference>
<dbReference type="GO" id="GO:0016787">
    <property type="term" value="F:hydrolase activity"/>
    <property type="evidence" value="ECO:0007669"/>
    <property type="project" value="UniProtKB-UniRule"/>
</dbReference>
<dbReference type="AlphaFoldDB" id="A0A417YXI3"/>
<dbReference type="NCBIfam" id="TIGR00040">
    <property type="entry name" value="yfcE"/>
    <property type="match status" value="1"/>
</dbReference>
<dbReference type="GO" id="GO:0046872">
    <property type="term" value="F:metal ion binding"/>
    <property type="evidence" value="ECO:0007669"/>
    <property type="project" value="UniProtKB-KW"/>
</dbReference>
<dbReference type="EMBL" id="QWEG01000003">
    <property type="protein sequence ID" value="RHW42239.1"/>
    <property type="molecule type" value="Genomic_DNA"/>
</dbReference>
<dbReference type="InterPro" id="IPR029052">
    <property type="entry name" value="Metallo-depent_PP-like"/>
</dbReference>
<evidence type="ECO:0000313" key="5">
    <source>
        <dbReference type="Proteomes" id="UP000284416"/>
    </source>
</evidence>
<organism evidence="4 5">
    <name type="scientific">Neobacillus notoginsengisoli</name>
    <dbReference type="NCBI Taxonomy" id="1578198"/>
    <lineage>
        <taxon>Bacteria</taxon>
        <taxon>Bacillati</taxon>
        <taxon>Bacillota</taxon>
        <taxon>Bacilli</taxon>
        <taxon>Bacillales</taxon>
        <taxon>Bacillaceae</taxon>
        <taxon>Neobacillus</taxon>
    </lineage>
</organism>
<protein>
    <recommendedName>
        <fullName evidence="2">Phosphoesterase</fullName>
        <ecNumber evidence="2">3.1.4.-</ecNumber>
    </recommendedName>
</protein>
<evidence type="ECO:0000259" key="3">
    <source>
        <dbReference type="Pfam" id="PF12850"/>
    </source>
</evidence>
<comment type="cofactor">
    <cofactor evidence="2">
        <name>a divalent metal cation</name>
        <dbReference type="ChEBI" id="CHEBI:60240"/>
    </cofactor>
</comment>
<dbReference type="InterPro" id="IPR024654">
    <property type="entry name" value="Calcineurin-like_PHP_lpxH"/>
</dbReference>
<evidence type="ECO:0000256" key="1">
    <source>
        <dbReference type="ARBA" id="ARBA00008950"/>
    </source>
</evidence>
<dbReference type="SUPFAM" id="SSF56300">
    <property type="entry name" value="Metallo-dependent phosphatases"/>
    <property type="match status" value="1"/>
</dbReference>
<dbReference type="PANTHER" id="PTHR11124">
    <property type="entry name" value="VACUOLAR SORTING PROTEIN VPS29"/>
    <property type="match status" value="1"/>
</dbReference>
<keyword evidence="5" id="KW-1185">Reference proteome</keyword>
<dbReference type="RefSeq" id="WP_118919895.1">
    <property type="nucleotide sequence ID" value="NZ_QWEG01000003.1"/>
</dbReference>
<name>A0A417YXI3_9BACI</name>
<feature type="domain" description="Calcineurin-like phosphoesterase" evidence="3">
    <location>
        <begin position="1"/>
        <end position="150"/>
    </location>
</feature>
<dbReference type="Proteomes" id="UP000284416">
    <property type="component" value="Unassembled WGS sequence"/>
</dbReference>
<evidence type="ECO:0000313" key="4">
    <source>
        <dbReference type="EMBL" id="RHW42239.1"/>
    </source>
</evidence>
<comment type="caution">
    <text evidence="4">The sequence shown here is derived from an EMBL/GenBank/DDBJ whole genome shotgun (WGS) entry which is preliminary data.</text>
</comment>